<evidence type="ECO:0000256" key="3">
    <source>
        <dbReference type="ARBA" id="ARBA00022771"/>
    </source>
</evidence>
<dbReference type="InterPro" id="IPR036236">
    <property type="entry name" value="Znf_C2H2_sf"/>
</dbReference>
<protein>
    <submittedName>
        <fullName evidence="7">Uncharacterized protein</fullName>
    </submittedName>
</protein>
<dbReference type="InterPro" id="IPR016194">
    <property type="entry name" value="SPOC-like_C_dom_sf"/>
</dbReference>
<feature type="compositionally biased region" description="Low complexity" evidence="6">
    <location>
        <begin position="555"/>
        <end position="564"/>
    </location>
</feature>
<dbReference type="GO" id="GO:0005634">
    <property type="term" value="C:nucleus"/>
    <property type="evidence" value="ECO:0007669"/>
    <property type="project" value="TreeGrafter"/>
</dbReference>
<dbReference type="Gene3D" id="1.25.40.240">
    <property type="entry name" value="Ku, C-terminal domain"/>
    <property type="match status" value="1"/>
</dbReference>
<evidence type="ECO:0000256" key="6">
    <source>
        <dbReference type="SAM" id="MobiDB-lite"/>
    </source>
</evidence>
<organism evidence="7">
    <name type="scientific">Cyprideis torosa</name>
    <dbReference type="NCBI Taxonomy" id="163714"/>
    <lineage>
        <taxon>Eukaryota</taxon>
        <taxon>Metazoa</taxon>
        <taxon>Ecdysozoa</taxon>
        <taxon>Arthropoda</taxon>
        <taxon>Crustacea</taxon>
        <taxon>Oligostraca</taxon>
        <taxon>Ostracoda</taxon>
        <taxon>Podocopa</taxon>
        <taxon>Podocopida</taxon>
        <taxon>Cytherocopina</taxon>
        <taxon>Cytheroidea</taxon>
        <taxon>Cytherideidae</taxon>
        <taxon>Cyprideis</taxon>
    </lineage>
</organism>
<gene>
    <name evidence="7" type="ORF">CTOB1V02_LOCUS7253</name>
</gene>
<dbReference type="SUPFAM" id="SSF57667">
    <property type="entry name" value="beta-beta-alpha zinc fingers"/>
    <property type="match status" value="4"/>
</dbReference>
<reference evidence="7" key="1">
    <citation type="submission" date="2020-11" db="EMBL/GenBank/DDBJ databases">
        <authorList>
            <person name="Tran Van P."/>
        </authorList>
    </citation>
    <scope>NUCLEOTIDE SEQUENCE</scope>
</reference>
<dbReference type="SUPFAM" id="SSF101420">
    <property type="entry name" value="C-terminal domain of Ku80"/>
    <property type="match status" value="1"/>
</dbReference>
<dbReference type="Gene3D" id="1.10.1600.10">
    <property type="match status" value="1"/>
</dbReference>
<keyword evidence="5" id="KW-0238">DNA-binding</keyword>
<feature type="compositionally biased region" description="Low complexity" evidence="6">
    <location>
        <begin position="905"/>
        <end position="916"/>
    </location>
</feature>
<feature type="region of interest" description="Disordered" evidence="6">
    <location>
        <begin position="875"/>
        <end position="916"/>
    </location>
</feature>
<dbReference type="PROSITE" id="PS50157">
    <property type="entry name" value="ZINC_FINGER_C2H2_2"/>
    <property type="match status" value="7"/>
</dbReference>
<keyword evidence="1" id="KW-0479">Metal-binding</keyword>
<keyword evidence="3" id="KW-0863">Zinc-finger</keyword>
<dbReference type="PANTHER" id="PTHR24409:SF295">
    <property type="entry name" value="AZ2-RELATED"/>
    <property type="match status" value="1"/>
</dbReference>
<dbReference type="FunFam" id="3.30.160.60:FF:002343">
    <property type="entry name" value="Zinc finger protein 33A"/>
    <property type="match status" value="1"/>
</dbReference>
<keyword evidence="2" id="KW-0677">Repeat</keyword>
<sequence>MHVALRVIGVSVAEEEAEDDDEAEAVPKSKYRRLGEAQLKRILERIEDSSCMTFAEAWPEIRDVWELKKVRPTPWNSVLKITPSLSISVSFYITLRESRRGGSWKQGYCRDPGAIVSRDRSYQIFREVKDAPGEDQADGDEEEDVEDGEYVSNEDLVPVYWYGSTKVPMTRELADAVKYNSGPKGVFVLGWFYRNQFPIHYRLGDGTLTVTAKQGDEISAKVLSCLASVMRRKDCLCLASRIKRDNGPVGLGVIVWDEHEQELVWIDAPFAEDERPLRFPSLTPDPDKEALVDELIDRMDLMAAAEDDQGQETEAYDPQTTSNPYYSRLYQCLTYRALNPGTEGELPPFERDLEICLRPAIPPSNLKGLLQRIQKTFDLKEVVEKKKRGASVEEELSDAKKAKVDDNSVEGDVDLVQKFRTAVRKTESKAIQDLQSDIVILVLGSFGSSALAKARTCLEALKDYHVQVDRKADFDKWWEDTKELFVAKGHSRFVKEAPPLLFYAPPTMSQSPPTAVTVEPDVILLTDEDEEKDPLSVSPDPLKISPKPPPLVRMTPTPVAAPPTKKGSNAPPQRAIFTTPIRPKPPPPTPVTTNSDLRIPIFARLPNGIIPLVPTTSVNRFPIGVSQQTIFRAIAPKGVVTAASVSSPSLRATPLGGSVVSHFAFSPASKLMTIPAPQVTPTPAKVIAQKKQEPLYVRIERECELQRERREAKRKKEEERQRREREEREKERQRKEKDKENGRRRGVVVIEVGEKRDRGLRVEGETFGGGKWSIIAPPRGEGGSEESALPREGASTEEEDEDEPSMMMPLLEVQLSESDAELQFDEDPLSVTSYPPASSPPHQPPKGFVPRLDKPYVCRLCDKGFATSGQLLHHSHIHNASSRRRKPMLSPTASKPRRRPRLRKPAPAANGAGTATKRLSPMHECENCGKKFVRLLSLQSHRKNGCPNMAANAERKSLTCSFCSRTFTQLPHLNDHLRTHTGEKPFNCALCSRSFVSLSALRYHSRVNHNRSGQQKPFSCTTCSKSFSHVSHLKDHMRIHTGDRPFKCGQCDKSFVQQPHLRQHERTHTGEKPFACHVEDCDRKFSDRSSLRRHLAKVHGEVVGPQISTPVEEEEEEEESPEGMLDPSANLEVTLQEDDDEEGEDALRIDEGDSSPQPRHSFGEILISSVVK</sequence>
<feature type="compositionally biased region" description="Acidic residues" evidence="6">
    <location>
        <begin position="1135"/>
        <end position="1144"/>
    </location>
</feature>
<dbReference type="GO" id="GO:0006303">
    <property type="term" value="P:double-strand break repair via nonhomologous end joining"/>
    <property type="evidence" value="ECO:0007669"/>
    <property type="project" value="InterPro"/>
</dbReference>
<dbReference type="InterPro" id="IPR005160">
    <property type="entry name" value="Ku_C"/>
</dbReference>
<dbReference type="GO" id="GO:0003678">
    <property type="term" value="F:DNA helicase activity"/>
    <property type="evidence" value="ECO:0007669"/>
    <property type="project" value="InterPro"/>
</dbReference>
<dbReference type="Pfam" id="PF02735">
    <property type="entry name" value="Ku"/>
    <property type="match status" value="1"/>
</dbReference>
<dbReference type="GO" id="GO:0008270">
    <property type="term" value="F:zinc ion binding"/>
    <property type="evidence" value="ECO:0007669"/>
    <property type="project" value="UniProtKB-KW"/>
</dbReference>
<keyword evidence="4" id="KW-0862">Zinc</keyword>
<accession>A0A7R8WI53</accession>
<dbReference type="PROSITE" id="PS00028">
    <property type="entry name" value="ZINC_FINGER_C2H2_1"/>
    <property type="match status" value="6"/>
</dbReference>
<dbReference type="FunFam" id="3.30.160.60:FF:000624">
    <property type="entry name" value="zinc finger protein 697"/>
    <property type="match status" value="1"/>
</dbReference>
<dbReference type="SMART" id="SM00355">
    <property type="entry name" value="ZnF_C2H2"/>
    <property type="match status" value="7"/>
</dbReference>
<dbReference type="OrthoDB" id="427030at2759"/>
<dbReference type="PANTHER" id="PTHR24409">
    <property type="entry name" value="ZINC FINGER PROTEIN 142"/>
    <property type="match status" value="1"/>
</dbReference>
<feature type="region of interest" description="Disordered" evidence="6">
    <location>
        <begin position="828"/>
        <end position="848"/>
    </location>
</feature>
<proteinExistence type="predicted"/>
<dbReference type="Gene3D" id="2.40.290.10">
    <property type="match status" value="1"/>
</dbReference>
<dbReference type="AlphaFoldDB" id="A0A7R8WI53"/>
<dbReference type="Pfam" id="PF00096">
    <property type="entry name" value="zf-C2H2"/>
    <property type="match status" value="4"/>
</dbReference>
<dbReference type="InterPro" id="IPR013087">
    <property type="entry name" value="Znf_C2H2_type"/>
</dbReference>
<dbReference type="Pfam" id="PF13912">
    <property type="entry name" value="zf-C2H2_6"/>
    <property type="match status" value="1"/>
</dbReference>
<evidence type="ECO:0000313" key="7">
    <source>
        <dbReference type="EMBL" id="CAD7229381.1"/>
    </source>
</evidence>
<name>A0A7R8WI53_9CRUS</name>
<dbReference type="EMBL" id="OB662035">
    <property type="protein sequence ID" value="CAD7229381.1"/>
    <property type="molecule type" value="Genomic_DNA"/>
</dbReference>
<dbReference type="GO" id="GO:0000977">
    <property type="term" value="F:RNA polymerase II transcription regulatory region sequence-specific DNA binding"/>
    <property type="evidence" value="ECO:0007669"/>
    <property type="project" value="TreeGrafter"/>
</dbReference>
<dbReference type="FunFam" id="3.30.160.60:FF:000670">
    <property type="entry name" value="zinc finger protein 22"/>
    <property type="match status" value="1"/>
</dbReference>
<feature type="compositionally biased region" description="Acidic residues" evidence="6">
    <location>
        <begin position="133"/>
        <end position="148"/>
    </location>
</feature>
<dbReference type="InterPro" id="IPR036494">
    <property type="entry name" value="Ku_C_sf"/>
</dbReference>
<feature type="region of interest" description="Disordered" evidence="6">
    <location>
        <begin position="769"/>
        <end position="805"/>
    </location>
</feature>
<dbReference type="GO" id="GO:0000981">
    <property type="term" value="F:DNA-binding transcription factor activity, RNA polymerase II-specific"/>
    <property type="evidence" value="ECO:0007669"/>
    <property type="project" value="TreeGrafter"/>
</dbReference>
<feature type="compositionally biased region" description="Acidic residues" evidence="6">
    <location>
        <begin position="795"/>
        <end position="804"/>
    </location>
</feature>
<feature type="region of interest" description="Disordered" evidence="6">
    <location>
        <begin position="707"/>
        <end position="742"/>
    </location>
</feature>
<feature type="region of interest" description="Disordered" evidence="6">
    <location>
        <begin position="1101"/>
        <end position="1172"/>
    </location>
</feature>
<dbReference type="InterPro" id="IPR006164">
    <property type="entry name" value="DNA_bd_Ku70/Ku80"/>
</dbReference>
<evidence type="ECO:0000256" key="1">
    <source>
        <dbReference type="ARBA" id="ARBA00022723"/>
    </source>
</evidence>
<feature type="compositionally biased region" description="Acidic residues" evidence="6">
    <location>
        <begin position="1111"/>
        <end position="1121"/>
    </location>
</feature>
<feature type="compositionally biased region" description="Basic residues" evidence="6">
    <location>
        <begin position="875"/>
        <end position="887"/>
    </location>
</feature>
<feature type="region of interest" description="Disordered" evidence="6">
    <location>
        <begin position="529"/>
        <end position="572"/>
    </location>
</feature>
<dbReference type="SUPFAM" id="SSF100939">
    <property type="entry name" value="SPOC domain-like"/>
    <property type="match status" value="1"/>
</dbReference>
<evidence type="ECO:0000256" key="2">
    <source>
        <dbReference type="ARBA" id="ARBA00022737"/>
    </source>
</evidence>
<dbReference type="Gene3D" id="3.30.160.60">
    <property type="entry name" value="Classic Zinc Finger"/>
    <property type="match status" value="6"/>
</dbReference>
<feature type="compositionally biased region" description="Basic residues" evidence="6">
    <location>
        <begin position="895"/>
        <end position="904"/>
    </location>
</feature>
<dbReference type="Pfam" id="PF03730">
    <property type="entry name" value="Ku_C"/>
    <property type="match status" value="1"/>
</dbReference>
<feature type="region of interest" description="Disordered" evidence="6">
    <location>
        <begin position="129"/>
        <end position="148"/>
    </location>
</feature>
<evidence type="ECO:0000256" key="5">
    <source>
        <dbReference type="ARBA" id="ARBA00023125"/>
    </source>
</evidence>
<dbReference type="SMART" id="SM00559">
    <property type="entry name" value="Ku78"/>
    <property type="match status" value="1"/>
</dbReference>
<evidence type="ECO:0000256" key="4">
    <source>
        <dbReference type="ARBA" id="ARBA00022833"/>
    </source>
</evidence>